<feature type="domain" description="PAC" evidence="9">
    <location>
        <begin position="223"/>
        <end position="275"/>
    </location>
</feature>
<evidence type="ECO:0000256" key="1">
    <source>
        <dbReference type="ARBA" id="ARBA00000085"/>
    </source>
</evidence>
<keyword evidence="5" id="KW-0418">Kinase</keyword>
<protein>
    <recommendedName>
        <fullName evidence="2">histidine kinase</fullName>
        <ecNumber evidence="2">2.7.13.3</ecNumber>
    </recommendedName>
</protein>
<dbReference type="SMART" id="SM00387">
    <property type="entry name" value="HATPase_c"/>
    <property type="match status" value="1"/>
</dbReference>
<keyword evidence="3" id="KW-0597">Phosphoprotein</keyword>
<dbReference type="InterPro" id="IPR013655">
    <property type="entry name" value="PAS_fold_3"/>
</dbReference>
<dbReference type="SUPFAM" id="SSF55785">
    <property type="entry name" value="PYP-like sensor domain (PAS domain)"/>
    <property type="match status" value="3"/>
</dbReference>
<dbReference type="Pfam" id="PF08447">
    <property type="entry name" value="PAS_3"/>
    <property type="match status" value="2"/>
</dbReference>
<dbReference type="PROSITE" id="PS50109">
    <property type="entry name" value="HIS_KIN"/>
    <property type="match status" value="1"/>
</dbReference>
<dbReference type="Gene3D" id="1.10.287.130">
    <property type="match status" value="1"/>
</dbReference>
<comment type="catalytic activity">
    <reaction evidence="1">
        <text>ATP + protein L-histidine = ADP + protein N-phospho-L-histidine.</text>
        <dbReference type="EC" id="2.7.13.3"/>
    </reaction>
</comment>
<dbReference type="Gene3D" id="3.30.565.10">
    <property type="entry name" value="Histidine kinase-like ATPase, C-terminal domain"/>
    <property type="match status" value="1"/>
</dbReference>
<feature type="domain" description="PAS" evidence="8">
    <location>
        <begin position="149"/>
        <end position="220"/>
    </location>
</feature>
<feature type="domain" description="PAS" evidence="8">
    <location>
        <begin position="276"/>
        <end position="346"/>
    </location>
</feature>
<dbReference type="SMART" id="SM00091">
    <property type="entry name" value="PAS"/>
    <property type="match status" value="2"/>
</dbReference>
<dbReference type="CDD" id="cd00130">
    <property type="entry name" value="PAS"/>
    <property type="match status" value="3"/>
</dbReference>
<organism evidence="10 11">
    <name type="scientific">Mucilaginibacter rubeus</name>
    <dbReference type="NCBI Taxonomy" id="2027860"/>
    <lineage>
        <taxon>Bacteria</taxon>
        <taxon>Pseudomonadati</taxon>
        <taxon>Bacteroidota</taxon>
        <taxon>Sphingobacteriia</taxon>
        <taxon>Sphingobacteriales</taxon>
        <taxon>Sphingobacteriaceae</taxon>
        <taxon>Mucilaginibacter</taxon>
    </lineage>
</organism>
<evidence type="ECO:0000259" key="8">
    <source>
        <dbReference type="PROSITE" id="PS50112"/>
    </source>
</evidence>
<dbReference type="InterPro" id="IPR036097">
    <property type="entry name" value="HisK_dim/P_sf"/>
</dbReference>
<dbReference type="GO" id="GO:0000155">
    <property type="term" value="F:phosphorelay sensor kinase activity"/>
    <property type="evidence" value="ECO:0007669"/>
    <property type="project" value="InterPro"/>
</dbReference>
<dbReference type="Proteomes" id="UP000251402">
    <property type="component" value="Chromosome"/>
</dbReference>
<dbReference type="InterPro" id="IPR013656">
    <property type="entry name" value="PAS_4"/>
</dbReference>
<dbReference type="PRINTS" id="PR00344">
    <property type="entry name" value="BCTRLSENSOR"/>
</dbReference>
<dbReference type="OrthoDB" id="9813151at2"/>
<dbReference type="InterPro" id="IPR036890">
    <property type="entry name" value="HATPase_C_sf"/>
</dbReference>
<dbReference type="EC" id="2.7.13.3" evidence="2"/>
<evidence type="ECO:0000256" key="6">
    <source>
        <dbReference type="SAM" id="Coils"/>
    </source>
</evidence>
<dbReference type="InterPro" id="IPR003594">
    <property type="entry name" value="HATPase_dom"/>
</dbReference>
<dbReference type="NCBIfam" id="TIGR00229">
    <property type="entry name" value="sensory_box"/>
    <property type="match status" value="3"/>
</dbReference>
<feature type="domain" description="PAC" evidence="9">
    <location>
        <begin position="349"/>
        <end position="401"/>
    </location>
</feature>
<evidence type="ECO:0000259" key="9">
    <source>
        <dbReference type="PROSITE" id="PS50113"/>
    </source>
</evidence>
<dbReference type="InterPro" id="IPR035965">
    <property type="entry name" value="PAS-like_dom_sf"/>
</dbReference>
<evidence type="ECO:0000259" key="7">
    <source>
        <dbReference type="PROSITE" id="PS50109"/>
    </source>
</evidence>
<evidence type="ECO:0000313" key="10">
    <source>
        <dbReference type="EMBL" id="QEM10429.1"/>
    </source>
</evidence>
<dbReference type="CDD" id="cd00082">
    <property type="entry name" value="HisKA"/>
    <property type="match status" value="1"/>
</dbReference>
<dbReference type="Pfam" id="PF02518">
    <property type="entry name" value="HATPase_c"/>
    <property type="match status" value="1"/>
</dbReference>
<keyword evidence="11" id="KW-1185">Reference proteome</keyword>
<dbReference type="SMART" id="SM00086">
    <property type="entry name" value="PAC"/>
    <property type="match status" value="3"/>
</dbReference>
<dbReference type="InterPro" id="IPR004358">
    <property type="entry name" value="Sig_transdc_His_kin-like_C"/>
</dbReference>
<dbReference type="SUPFAM" id="SSF47384">
    <property type="entry name" value="Homodimeric domain of signal transducing histidine kinase"/>
    <property type="match status" value="1"/>
</dbReference>
<dbReference type="PROSITE" id="PS50112">
    <property type="entry name" value="PAS"/>
    <property type="match status" value="2"/>
</dbReference>
<dbReference type="EMBL" id="CP043450">
    <property type="protein sequence ID" value="QEM10429.1"/>
    <property type="molecule type" value="Genomic_DNA"/>
</dbReference>
<keyword evidence="4" id="KW-0808">Transferase</keyword>
<evidence type="ECO:0000256" key="3">
    <source>
        <dbReference type="ARBA" id="ARBA00022553"/>
    </source>
</evidence>
<dbReference type="Pfam" id="PF00512">
    <property type="entry name" value="HisKA"/>
    <property type="match status" value="1"/>
</dbReference>
<feature type="domain" description="PAC" evidence="9">
    <location>
        <begin position="89"/>
        <end position="141"/>
    </location>
</feature>
<sequence length="621" mass="69639">MTSISHNSMSQKQAVAPSEERFKALVTATSDSIYSMSPDWCEMRQLDGRGVLSDTLEPITDWLAKYIHPFDQDTVKAAIQKAIQHKEIFQLEHRVFQADGTIGWTLSRAVPIMDDGGHIIEWFGTASNITERKRAEDKLREAKEQSDQQKRLYETITSSTPDLIYVFDLDYRFTYANEALLSMWGKTWENAIGKKLLENGYEPWHAEMHEREIDQIIADKKPIRGEVSFPHATLGRRIYDYIFTPVLNQNGEVEAIAGTTRDITDIRNAETAISESEARFRTMAESTDVMIAVGDTDGKAVYFNEAWIDLTGKTSAELLQDGWVALIHPDDQTRVKKTAAAALRGLTASQFEFRMIDKKGEYCWLLNKATPRFRPDGSFAGYISSTIDITEIKENEQRKNDFISMVSHELKTPLTSALSYVQVLQKKALKAEDTLAASMLDRTVIQLGKMTSMINGFLNVSRLESGKIHMDYEQFNLASLVSDAEDEARAAITSHQLSFSCTEDTMVEADREKIGQVISNLISNAAKYSSSGTTITISCKRNGGSVQLSVADAGIGISEEDLPRIFERYYRVKGIETRHIAGFGIGLYLCREIIEGHNGKIWAESTPDQGSTFTFSLPLAD</sequence>
<accession>A0A5C1HY99</accession>
<dbReference type="SUPFAM" id="SSF55874">
    <property type="entry name" value="ATPase domain of HSP90 chaperone/DNA topoisomerase II/histidine kinase"/>
    <property type="match status" value="1"/>
</dbReference>
<keyword evidence="6" id="KW-0175">Coiled coil</keyword>
<dbReference type="InterPro" id="IPR003661">
    <property type="entry name" value="HisK_dim/P_dom"/>
</dbReference>
<name>A0A5C1HY99_9SPHI</name>
<dbReference type="Pfam" id="PF08448">
    <property type="entry name" value="PAS_4"/>
    <property type="match status" value="1"/>
</dbReference>
<proteinExistence type="predicted"/>
<gene>
    <name evidence="10" type="ORF">DEO27_010460</name>
</gene>
<dbReference type="InterPro" id="IPR005467">
    <property type="entry name" value="His_kinase_dom"/>
</dbReference>
<dbReference type="PANTHER" id="PTHR43304:SF1">
    <property type="entry name" value="PAC DOMAIN-CONTAINING PROTEIN"/>
    <property type="match status" value="1"/>
</dbReference>
<dbReference type="PANTHER" id="PTHR43304">
    <property type="entry name" value="PHYTOCHROME-LIKE PROTEIN CPH1"/>
    <property type="match status" value="1"/>
</dbReference>
<dbReference type="Gene3D" id="3.30.450.20">
    <property type="entry name" value="PAS domain"/>
    <property type="match status" value="3"/>
</dbReference>
<dbReference type="InterPro" id="IPR000014">
    <property type="entry name" value="PAS"/>
</dbReference>
<dbReference type="SMART" id="SM00388">
    <property type="entry name" value="HisKA"/>
    <property type="match status" value="1"/>
</dbReference>
<dbReference type="InterPro" id="IPR052162">
    <property type="entry name" value="Sensor_kinase/Photoreceptor"/>
</dbReference>
<dbReference type="InterPro" id="IPR000700">
    <property type="entry name" value="PAS-assoc_C"/>
</dbReference>
<evidence type="ECO:0000256" key="4">
    <source>
        <dbReference type="ARBA" id="ARBA00022679"/>
    </source>
</evidence>
<feature type="coiled-coil region" evidence="6">
    <location>
        <begin position="125"/>
        <end position="152"/>
    </location>
</feature>
<dbReference type="KEGG" id="mrub:DEO27_010460"/>
<dbReference type="AlphaFoldDB" id="A0A5C1HY99"/>
<evidence type="ECO:0000256" key="5">
    <source>
        <dbReference type="ARBA" id="ARBA00022777"/>
    </source>
</evidence>
<evidence type="ECO:0000313" key="11">
    <source>
        <dbReference type="Proteomes" id="UP000251402"/>
    </source>
</evidence>
<evidence type="ECO:0000256" key="2">
    <source>
        <dbReference type="ARBA" id="ARBA00012438"/>
    </source>
</evidence>
<dbReference type="InterPro" id="IPR001610">
    <property type="entry name" value="PAC"/>
</dbReference>
<reference evidence="10" key="1">
    <citation type="submission" date="2019-08" db="EMBL/GenBank/DDBJ databases">
        <title>Comparative genome analysis confer to the adaptation heavy metal polluted environment.</title>
        <authorList>
            <person name="Li Y."/>
        </authorList>
    </citation>
    <scope>NUCLEOTIDE SEQUENCE [LARGE SCALE GENOMIC DNA]</scope>
    <source>
        <strain evidence="10">P1</strain>
    </source>
</reference>
<dbReference type="FunFam" id="3.30.565.10:FF:000006">
    <property type="entry name" value="Sensor histidine kinase WalK"/>
    <property type="match status" value="1"/>
</dbReference>
<dbReference type="PROSITE" id="PS50113">
    <property type="entry name" value="PAC"/>
    <property type="match status" value="3"/>
</dbReference>
<feature type="domain" description="Histidine kinase" evidence="7">
    <location>
        <begin position="405"/>
        <end position="621"/>
    </location>
</feature>